<reference evidence="1" key="1">
    <citation type="submission" date="2023-06" db="EMBL/GenBank/DDBJ databases">
        <authorList>
            <person name="Kurt Z."/>
        </authorList>
    </citation>
    <scope>NUCLEOTIDE SEQUENCE</scope>
</reference>
<dbReference type="Proteomes" id="UP001642409">
    <property type="component" value="Unassembled WGS sequence"/>
</dbReference>
<proteinExistence type="predicted"/>
<reference evidence="2 3" key="2">
    <citation type="submission" date="2024-07" db="EMBL/GenBank/DDBJ databases">
        <authorList>
            <person name="Akdeniz Z."/>
        </authorList>
    </citation>
    <scope>NUCLEOTIDE SEQUENCE [LARGE SCALE GENOMIC DNA]</scope>
</reference>
<comment type="caution">
    <text evidence="1">The sequence shown here is derived from an EMBL/GenBank/DDBJ whole genome shotgun (WGS) entry which is preliminary data.</text>
</comment>
<evidence type="ECO:0000313" key="1">
    <source>
        <dbReference type="EMBL" id="CAI9927442.1"/>
    </source>
</evidence>
<dbReference type="EMBL" id="CAXDID020000003">
    <property type="protein sequence ID" value="CAL5972628.1"/>
    <property type="molecule type" value="Genomic_DNA"/>
</dbReference>
<gene>
    <name evidence="1" type="ORF">HINF_LOCUS15087</name>
    <name evidence="2" type="ORF">HINF_LOCUS2000</name>
</gene>
<sequence length="192" mass="22178">MQYPNEQLDAALQSAISRKQVNTNNYRIFETKQVNQSSKQIRYAHKSIIDSIILREIELSTIQDILQLNKNSTDEIKQNPKYSLVGPQSLYFNEFRPIKIGSGLNADIKTTAQLAPIQVEIIQIDGKITIVNTGIEATVKQTGNYIQDAQFEQYVNVNGNRLKYMQRIELESKAIIRIGGEWWFWEQRDDIK</sequence>
<name>A0AA86NVN7_9EUKA</name>
<accession>A0AA86NVN7</accession>
<dbReference type="AlphaFoldDB" id="A0AA86NVN7"/>
<evidence type="ECO:0000313" key="3">
    <source>
        <dbReference type="Proteomes" id="UP001642409"/>
    </source>
</evidence>
<dbReference type="EMBL" id="CATOUU010000380">
    <property type="protein sequence ID" value="CAI9927442.1"/>
    <property type="molecule type" value="Genomic_DNA"/>
</dbReference>
<keyword evidence="3" id="KW-1185">Reference proteome</keyword>
<evidence type="ECO:0000313" key="2">
    <source>
        <dbReference type="EMBL" id="CAL5972628.1"/>
    </source>
</evidence>
<organism evidence="1">
    <name type="scientific">Hexamita inflata</name>
    <dbReference type="NCBI Taxonomy" id="28002"/>
    <lineage>
        <taxon>Eukaryota</taxon>
        <taxon>Metamonada</taxon>
        <taxon>Diplomonadida</taxon>
        <taxon>Hexamitidae</taxon>
        <taxon>Hexamitinae</taxon>
        <taxon>Hexamita</taxon>
    </lineage>
</organism>
<protein>
    <submittedName>
        <fullName evidence="2">Hypothetical_protein</fullName>
    </submittedName>
</protein>